<evidence type="ECO:0000313" key="5">
    <source>
        <dbReference type="Proteomes" id="UP000741863"/>
    </source>
</evidence>
<feature type="repeat" description="TPR" evidence="3">
    <location>
        <begin position="374"/>
        <end position="407"/>
    </location>
</feature>
<evidence type="ECO:0000256" key="3">
    <source>
        <dbReference type="PROSITE-ProRule" id="PRU00339"/>
    </source>
</evidence>
<dbReference type="Pfam" id="PF25058">
    <property type="entry name" value="ARM_TT21"/>
    <property type="match status" value="1"/>
</dbReference>
<name>A0ABS2PEX0_9BACL</name>
<dbReference type="InterPro" id="IPR019734">
    <property type="entry name" value="TPR_rpt"/>
</dbReference>
<protein>
    <submittedName>
        <fullName evidence="4">Tetratricopeptide (TPR) repeat protein</fullName>
    </submittedName>
</protein>
<feature type="repeat" description="TPR" evidence="3">
    <location>
        <begin position="272"/>
        <end position="305"/>
    </location>
</feature>
<accession>A0ABS2PEX0</accession>
<dbReference type="SMART" id="SM00028">
    <property type="entry name" value="TPR"/>
    <property type="match status" value="7"/>
</dbReference>
<dbReference type="InterPro" id="IPR011990">
    <property type="entry name" value="TPR-like_helical_dom_sf"/>
</dbReference>
<dbReference type="SUPFAM" id="SSF48452">
    <property type="entry name" value="TPR-like"/>
    <property type="match status" value="2"/>
</dbReference>
<dbReference type="Pfam" id="PF13429">
    <property type="entry name" value="TPR_15"/>
    <property type="match status" value="1"/>
</dbReference>
<gene>
    <name evidence="4" type="ORF">JOD17_002610</name>
</gene>
<dbReference type="PANTHER" id="PTHR45586:SF1">
    <property type="entry name" value="LIPOPOLYSACCHARIDE ASSEMBLY PROTEIN B"/>
    <property type="match status" value="1"/>
</dbReference>
<evidence type="ECO:0000313" key="4">
    <source>
        <dbReference type="EMBL" id="MBM7633516.1"/>
    </source>
</evidence>
<dbReference type="Gene3D" id="1.25.40.10">
    <property type="entry name" value="Tetratricopeptide repeat domain"/>
    <property type="match status" value="2"/>
</dbReference>
<keyword evidence="5" id="KW-1185">Reference proteome</keyword>
<organism evidence="4 5">
    <name type="scientific">Geomicrobium sediminis</name>
    <dbReference type="NCBI Taxonomy" id="1347788"/>
    <lineage>
        <taxon>Bacteria</taxon>
        <taxon>Bacillati</taxon>
        <taxon>Bacillota</taxon>
        <taxon>Bacilli</taxon>
        <taxon>Bacillales</taxon>
        <taxon>Geomicrobium</taxon>
    </lineage>
</organism>
<comment type="caution">
    <text evidence="4">The sequence shown here is derived from an EMBL/GenBank/DDBJ whole genome shotgun (WGS) entry which is preliminary data.</text>
</comment>
<dbReference type="Proteomes" id="UP000741863">
    <property type="component" value="Unassembled WGS sequence"/>
</dbReference>
<evidence type="ECO:0000256" key="1">
    <source>
        <dbReference type="ARBA" id="ARBA00022737"/>
    </source>
</evidence>
<keyword evidence="2 3" id="KW-0802">TPR repeat</keyword>
<dbReference type="PROSITE" id="PS50005">
    <property type="entry name" value="TPR"/>
    <property type="match status" value="3"/>
</dbReference>
<proteinExistence type="predicted"/>
<dbReference type="PANTHER" id="PTHR45586">
    <property type="entry name" value="TPR REPEAT-CONTAINING PROTEIN PA4667"/>
    <property type="match status" value="1"/>
</dbReference>
<reference evidence="4 5" key="1">
    <citation type="submission" date="2021-01" db="EMBL/GenBank/DDBJ databases">
        <title>Genomic Encyclopedia of Type Strains, Phase IV (KMG-IV): sequencing the most valuable type-strain genomes for metagenomic binning, comparative biology and taxonomic classification.</title>
        <authorList>
            <person name="Goeker M."/>
        </authorList>
    </citation>
    <scope>NUCLEOTIDE SEQUENCE [LARGE SCALE GENOMIC DNA]</scope>
    <source>
        <strain evidence="4 5">DSM 25540</strain>
    </source>
</reference>
<evidence type="ECO:0000256" key="2">
    <source>
        <dbReference type="ARBA" id="ARBA00022803"/>
    </source>
</evidence>
<dbReference type="RefSeq" id="WP_204698209.1">
    <property type="nucleotide sequence ID" value="NZ_JAFBEC010000007.1"/>
</dbReference>
<dbReference type="InterPro" id="IPR051012">
    <property type="entry name" value="CellSynth/LPSAsmb/PSIAsmb"/>
</dbReference>
<keyword evidence="1" id="KW-0677">Repeat</keyword>
<dbReference type="EMBL" id="JAFBEC010000007">
    <property type="protein sequence ID" value="MBM7633516.1"/>
    <property type="molecule type" value="Genomic_DNA"/>
</dbReference>
<dbReference type="Pfam" id="PF13432">
    <property type="entry name" value="TPR_16"/>
    <property type="match status" value="1"/>
</dbReference>
<sequence>MQEQLMEAVQLIEEGDVERGLTILNALENHEDDDTQFQVAAIYQELGHAEKSMTIIDELLVKFPNEGSLLTLKAEAAIDLDEEETAITSLENIDQRDHAYVEAQMLLADLYQLQGLEEVAEQKLFKAMEVAPKEPVLLAGIGSYYVEQGSYQKAIPYLKQAIEHGFSSEEANMNLLLAESYSNTGEWETALNYYEDAVDERAEPRALFGYGFTALQAGMTETAIEQLEALRAKDPAFTSLYVPLIEAYEQEGNADKALELTRAGLVQDEENEQLYLKQGHLNQTTGATDEATRAFLRVLDLNPANHKAASQLLELYYEQEDADEIMTLLDRLKTSGEEDPLFLYYEGKAKQLDDDVEGALLLFEQVQEYLSSDGLAMEEYGYLLLENGKREEAMTAFKRALALQEDNQQLRMYVHSLQEEEW</sequence>
<feature type="repeat" description="TPR" evidence="3">
    <location>
        <begin position="135"/>
        <end position="168"/>
    </location>
</feature>